<dbReference type="HAMAP" id="MF_00004">
    <property type="entry name" value="Aden_phosphoribosyltr"/>
    <property type="match status" value="1"/>
</dbReference>
<organism evidence="14 15">
    <name type="scientific">Tsukamurella soli</name>
    <dbReference type="NCBI Taxonomy" id="644556"/>
    <lineage>
        <taxon>Bacteria</taxon>
        <taxon>Bacillati</taxon>
        <taxon>Actinomycetota</taxon>
        <taxon>Actinomycetes</taxon>
        <taxon>Mycobacteriales</taxon>
        <taxon>Tsukamurellaceae</taxon>
        <taxon>Tsukamurella</taxon>
    </lineage>
</organism>
<evidence type="ECO:0000256" key="8">
    <source>
        <dbReference type="ARBA" id="ARBA00022676"/>
    </source>
</evidence>
<dbReference type="PANTHER" id="PTHR32315">
    <property type="entry name" value="ADENINE PHOSPHORIBOSYLTRANSFERASE"/>
    <property type="match status" value="1"/>
</dbReference>
<feature type="domain" description="Phosphoribosyltransferase" evidence="13">
    <location>
        <begin position="94"/>
        <end position="193"/>
    </location>
</feature>
<keyword evidence="9 11" id="KW-0808">Transferase</keyword>
<evidence type="ECO:0000256" key="1">
    <source>
        <dbReference type="ARBA" id="ARBA00000868"/>
    </source>
</evidence>
<dbReference type="InterPro" id="IPR000836">
    <property type="entry name" value="PRTase_dom"/>
</dbReference>
<evidence type="ECO:0000256" key="5">
    <source>
        <dbReference type="ARBA" id="ARBA00008391"/>
    </source>
</evidence>
<protein>
    <recommendedName>
        <fullName evidence="6 11">Adenine phosphoribosyltransferase</fullName>
        <shortName evidence="11">APRT</shortName>
        <ecNumber evidence="6 11">2.4.2.7</ecNumber>
    </recommendedName>
</protein>
<comment type="function">
    <text evidence="2 11">Catalyzes a salvage reaction resulting in the formation of AMP, that is energically less costly than de novo synthesis.</text>
</comment>
<evidence type="ECO:0000313" key="14">
    <source>
        <dbReference type="EMBL" id="GAA4404466.1"/>
    </source>
</evidence>
<comment type="pathway">
    <text evidence="4 11">Purine metabolism; AMP biosynthesis via salvage pathway; AMP from adenine: step 1/1.</text>
</comment>
<sequence length="221" mass="21765">MTDTPVAGAFDARAHAVAAIEAHTRHVPDFPEPGVLFADLTPVFADGAGLAAVIEGLAAAGRANGPAAGRADGPAAGRANGSAAGRARDPIPAVDVVAGIDARGFLLGSGVALNLGVGMLAVRKGGKLPPPVLRQEYDLEYGSAALEIPAEGIDLRGRRVLVVDDVLATGGTVAAAVALLRRAGAVVTTVSVVVELAGLGARARLAELPGGAVEVAALSVG</sequence>
<keyword evidence="15" id="KW-1185">Reference proteome</keyword>
<dbReference type="CDD" id="cd06223">
    <property type="entry name" value="PRTases_typeI"/>
    <property type="match status" value="1"/>
</dbReference>
<comment type="subunit">
    <text evidence="11">Homodimer.</text>
</comment>
<accession>A0ABP8KD86</accession>
<evidence type="ECO:0000256" key="12">
    <source>
        <dbReference type="SAM" id="MobiDB-lite"/>
    </source>
</evidence>
<gene>
    <name evidence="11" type="primary">apt</name>
    <name evidence="14" type="ORF">GCM10023147_46990</name>
</gene>
<dbReference type="InterPro" id="IPR005764">
    <property type="entry name" value="Ade_phspho_trans"/>
</dbReference>
<dbReference type="Pfam" id="PF00156">
    <property type="entry name" value="Pribosyltran"/>
    <property type="match status" value="1"/>
</dbReference>
<name>A0ABP8KD86_9ACTN</name>
<evidence type="ECO:0000256" key="2">
    <source>
        <dbReference type="ARBA" id="ARBA00003968"/>
    </source>
</evidence>
<comment type="subcellular location">
    <subcellularLocation>
        <location evidence="3 11">Cytoplasm</location>
    </subcellularLocation>
</comment>
<evidence type="ECO:0000313" key="15">
    <source>
        <dbReference type="Proteomes" id="UP001500635"/>
    </source>
</evidence>
<proteinExistence type="inferred from homology"/>
<feature type="region of interest" description="Disordered" evidence="12">
    <location>
        <begin position="65"/>
        <end position="86"/>
    </location>
</feature>
<dbReference type="InterPro" id="IPR050054">
    <property type="entry name" value="UPRTase/APRTase"/>
</dbReference>
<evidence type="ECO:0000256" key="4">
    <source>
        <dbReference type="ARBA" id="ARBA00004659"/>
    </source>
</evidence>
<dbReference type="EC" id="2.4.2.7" evidence="6 11"/>
<evidence type="ECO:0000256" key="3">
    <source>
        <dbReference type="ARBA" id="ARBA00004496"/>
    </source>
</evidence>
<keyword evidence="8 11" id="KW-0328">Glycosyltransferase</keyword>
<dbReference type="NCBIfam" id="NF002636">
    <property type="entry name" value="PRK02304.1-5"/>
    <property type="match status" value="1"/>
</dbReference>
<comment type="caution">
    <text evidence="14">The sequence shown here is derived from an EMBL/GenBank/DDBJ whole genome shotgun (WGS) entry which is preliminary data.</text>
</comment>
<dbReference type="EMBL" id="BAABFR010000123">
    <property type="protein sequence ID" value="GAA4404466.1"/>
    <property type="molecule type" value="Genomic_DNA"/>
</dbReference>
<evidence type="ECO:0000256" key="6">
    <source>
        <dbReference type="ARBA" id="ARBA00011893"/>
    </source>
</evidence>
<dbReference type="PANTHER" id="PTHR32315:SF3">
    <property type="entry name" value="ADENINE PHOSPHORIBOSYLTRANSFERASE"/>
    <property type="match status" value="1"/>
</dbReference>
<evidence type="ECO:0000256" key="10">
    <source>
        <dbReference type="ARBA" id="ARBA00022726"/>
    </source>
</evidence>
<dbReference type="GO" id="GO:0016757">
    <property type="term" value="F:glycosyltransferase activity"/>
    <property type="evidence" value="ECO:0007669"/>
    <property type="project" value="UniProtKB-KW"/>
</dbReference>
<dbReference type="InterPro" id="IPR029057">
    <property type="entry name" value="PRTase-like"/>
</dbReference>
<keyword evidence="7 11" id="KW-0963">Cytoplasm</keyword>
<dbReference type="Proteomes" id="UP001500635">
    <property type="component" value="Unassembled WGS sequence"/>
</dbReference>
<evidence type="ECO:0000256" key="11">
    <source>
        <dbReference type="HAMAP-Rule" id="MF_00004"/>
    </source>
</evidence>
<reference evidence="15" key="1">
    <citation type="journal article" date="2019" name="Int. J. Syst. Evol. Microbiol.">
        <title>The Global Catalogue of Microorganisms (GCM) 10K type strain sequencing project: providing services to taxonomists for standard genome sequencing and annotation.</title>
        <authorList>
            <consortium name="The Broad Institute Genomics Platform"/>
            <consortium name="The Broad Institute Genome Sequencing Center for Infectious Disease"/>
            <person name="Wu L."/>
            <person name="Ma J."/>
        </authorList>
    </citation>
    <scope>NUCLEOTIDE SEQUENCE [LARGE SCALE GENOMIC DNA]</scope>
    <source>
        <strain evidence="15">JCM 17688</strain>
    </source>
</reference>
<dbReference type="RefSeq" id="WP_345000773.1">
    <property type="nucleotide sequence ID" value="NZ_BAABFR010000123.1"/>
</dbReference>
<comment type="similarity">
    <text evidence="5 11">Belongs to the purine/pyrimidine phosphoribosyltransferase family.</text>
</comment>
<comment type="catalytic activity">
    <reaction evidence="1 11">
        <text>AMP + diphosphate = 5-phospho-alpha-D-ribose 1-diphosphate + adenine</text>
        <dbReference type="Rhea" id="RHEA:16609"/>
        <dbReference type="ChEBI" id="CHEBI:16708"/>
        <dbReference type="ChEBI" id="CHEBI:33019"/>
        <dbReference type="ChEBI" id="CHEBI:58017"/>
        <dbReference type="ChEBI" id="CHEBI:456215"/>
        <dbReference type="EC" id="2.4.2.7"/>
    </reaction>
</comment>
<feature type="compositionally biased region" description="Low complexity" evidence="12">
    <location>
        <begin position="65"/>
        <end position="85"/>
    </location>
</feature>
<evidence type="ECO:0000256" key="7">
    <source>
        <dbReference type="ARBA" id="ARBA00022490"/>
    </source>
</evidence>
<evidence type="ECO:0000256" key="9">
    <source>
        <dbReference type="ARBA" id="ARBA00022679"/>
    </source>
</evidence>
<dbReference type="SUPFAM" id="SSF53271">
    <property type="entry name" value="PRTase-like"/>
    <property type="match status" value="1"/>
</dbReference>
<dbReference type="Gene3D" id="3.40.50.2020">
    <property type="match status" value="1"/>
</dbReference>
<keyword evidence="10 11" id="KW-0660">Purine salvage</keyword>
<evidence type="ECO:0000259" key="13">
    <source>
        <dbReference type="Pfam" id="PF00156"/>
    </source>
</evidence>